<reference evidence="2" key="1">
    <citation type="submission" date="2014-05" db="EMBL/GenBank/DDBJ databases">
        <authorList>
            <person name="Chronopoulou M."/>
        </authorList>
    </citation>
    <scope>NUCLEOTIDE SEQUENCE</scope>
    <source>
        <tissue evidence="2">Whole organism</tissue>
    </source>
</reference>
<proteinExistence type="predicted"/>
<feature type="region of interest" description="Disordered" evidence="1">
    <location>
        <begin position="26"/>
        <end position="52"/>
    </location>
</feature>
<feature type="compositionally biased region" description="Basic and acidic residues" evidence="1">
    <location>
        <begin position="40"/>
        <end position="52"/>
    </location>
</feature>
<dbReference type="EMBL" id="HACA01021634">
    <property type="protein sequence ID" value="CDW38995.1"/>
    <property type="molecule type" value="Transcribed_RNA"/>
</dbReference>
<dbReference type="AlphaFoldDB" id="A0A0K2ULM6"/>
<name>A0A0K2ULM6_LEPSM</name>
<organism evidence="2">
    <name type="scientific">Lepeophtheirus salmonis</name>
    <name type="common">Salmon louse</name>
    <name type="synonym">Caligus salmonis</name>
    <dbReference type="NCBI Taxonomy" id="72036"/>
    <lineage>
        <taxon>Eukaryota</taxon>
        <taxon>Metazoa</taxon>
        <taxon>Ecdysozoa</taxon>
        <taxon>Arthropoda</taxon>
        <taxon>Crustacea</taxon>
        <taxon>Multicrustacea</taxon>
        <taxon>Hexanauplia</taxon>
        <taxon>Copepoda</taxon>
        <taxon>Siphonostomatoida</taxon>
        <taxon>Caligidae</taxon>
        <taxon>Lepeophtheirus</taxon>
    </lineage>
</organism>
<evidence type="ECO:0000313" key="2">
    <source>
        <dbReference type="EMBL" id="CDW38995.1"/>
    </source>
</evidence>
<accession>A0A0K2ULM6</accession>
<sequence>MVLTTRPKLRHRPYYSPFRRRMSVLPVDEKGLPNSSRASISDDPRAGRSRDHDSILCRQCCLWTKVDEVPII</sequence>
<evidence type="ECO:0000256" key="1">
    <source>
        <dbReference type="SAM" id="MobiDB-lite"/>
    </source>
</evidence>
<protein>
    <submittedName>
        <fullName evidence="2">Uncharacterized protein</fullName>
    </submittedName>
</protein>